<proteinExistence type="predicted"/>
<keyword evidence="3" id="KW-1185">Reference proteome</keyword>
<dbReference type="AlphaFoldDB" id="A0A9P7F5C2"/>
<dbReference type="Pfam" id="PF12770">
    <property type="entry name" value="CHAT"/>
    <property type="match status" value="1"/>
</dbReference>
<dbReference type="EMBL" id="JABBWM010000036">
    <property type="protein sequence ID" value="KAG2106230.1"/>
    <property type="molecule type" value="Genomic_DNA"/>
</dbReference>
<dbReference type="InterPro" id="IPR024983">
    <property type="entry name" value="CHAT_dom"/>
</dbReference>
<dbReference type="GeneID" id="64693728"/>
<reference evidence="2" key="1">
    <citation type="journal article" date="2020" name="New Phytol.">
        <title>Comparative genomics reveals dynamic genome evolution in host specialist ectomycorrhizal fungi.</title>
        <authorList>
            <person name="Lofgren L.A."/>
            <person name="Nguyen N.H."/>
            <person name="Vilgalys R."/>
            <person name="Ruytinx J."/>
            <person name="Liao H.L."/>
            <person name="Branco S."/>
            <person name="Kuo A."/>
            <person name="LaButti K."/>
            <person name="Lipzen A."/>
            <person name="Andreopoulos W."/>
            <person name="Pangilinan J."/>
            <person name="Riley R."/>
            <person name="Hundley H."/>
            <person name="Na H."/>
            <person name="Barry K."/>
            <person name="Grigoriev I.V."/>
            <person name="Stajich J.E."/>
            <person name="Kennedy P.G."/>
        </authorList>
    </citation>
    <scope>NUCLEOTIDE SEQUENCE</scope>
    <source>
        <strain evidence="2">FC423</strain>
    </source>
</reference>
<evidence type="ECO:0000259" key="1">
    <source>
        <dbReference type="Pfam" id="PF12770"/>
    </source>
</evidence>
<accession>A0A9P7F5C2</accession>
<name>A0A9P7F5C2_9AGAM</name>
<organism evidence="2 3">
    <name type="scientific">Suillus discolor</name>
    <dbReference type="NCBI Taxonomy" id="1912936"/>
    <lineage>
        <taxon>Eukaryota</taxon>
        <taxon>Fungi</taxon>
        <taxon>Dikarya</taxon>
        <taxon>Basidiomycota</taxon>
        <taxon>Agaricomycotina</taxon>
        <taxon>Agaricomycetes</taxon>
        <taxon>Agaricomycetidae</taxon>
        <taxon>Boletales</taxon>
        <taxon>Suillineae</taxon>
        <taxon>Suillaceae</taxon>
        <taxon>Suillus</taxon>
    </lineage>
</organism>
<gene>
    <name evidence="2" type="ORF">F5147DRAFT_579077</name>
</gene>
<dbReference type="Proteomes" id="UP000823399">
    <property type="component" value="Unassembled WGS sequence"/>
</dbReference>
<dbReference type="RefSeq" id="XP_041291540.1">
    <property type="nucleotide sequence ID" value="XM_041431469.1"/>
</dbReference>
<sequence length="256" mass="28909">LRKLWNDIVDPVVQALGELNVRPGSRIWWCPTAELTLLPINAAGPYEKRKDKFSDIYISSYTPTLATLIRARQQPSSLSMLLPSSPSHSFLEDGNATVDGALDALNHNQWLHLACHRLPNRTQPFESSFTMRDDPLMIRDIIRSNWQNPQFAFLSACHTTVGDDKSPDELIHLDTAMQFCGFRSVIGSMWFVDDEVARQVVSAFYRNLIDDSTRLGCTRAKVALHKSVKSLRKKIPLAQHIVFQVFIASLSCCLLI</sequence>
<evidence type="ECO:0000313" key="3">
    <source>
        <dbReference type="Proteomes" id="UP000823399"/>
    </source>
</evidence>
<evidence type="ECO:0000313" key="2">
    <source>
        <dbReference type="EMBL" id="KAG2106230.1"/>
    </source>
</evidence>
<protein>
    <submittedName>
        <fullName evidence="2">CHAT domain-containing protein</fullName>
    </submittedName>
</protein>
<feature type="domain" description="CHAT" evidence="1">
    <location>
        <begin position="80"/>
        <end position="227"/>
    </location>
</feature>
<feature type="non-terminal residue" evidence="2">
    <location>
        <position position="1"/>
    </location>
</feature>
<dbReference type="OrthoDB" id="9991317at2759"/>
<comment type="caution">
    <text evidence="2">The sequence shown here is derived from an EMBL/GenBank/DDBJ whole genome shotgun (WGS) entry which is preliminary data.</text>
</comment>